<name>A0A1H7PUG1_9HYPH</name>
<dbReference type="AlphaFoldDB" id="A0A1H7PUG1"/>
<reference evidence="3" key="1">
    <citation type="submission" date="2016-10" db="EMBL/GenBank/DDBJ databases">
        <authorList>
            <person name="Varghese N."/>
            <person name="Submissions S."/>
        </authorList>
    </citation>
    <scope>NUCLEOTIDE SEQUENCE [LARGE SCALE GENOMIC DNA]</scope>
    <source>
        <strain evidence="3">LMG 26383,CCUG 61248,R- 45681</strain>
    </source>
</reference>
<evidence type="ECO:0000313" key="2">
    <source>
        <dbReference type="EMBL" id="SEL39480.1"/>
    </source>
</evidence>
<dbReference type="STRING" id="1036779.SAMN04515666_103615"/>
<dbReference type="Proteomes" id="UP000199664">
    <property type="component" value="Unassembled WGS sequence"/>
</dbReference>
<keyword evidence="3" id="KW-1185">Reference proteome</keyword>
<gene>
    <name evidence="2" type="ORF">SAMN04515666_103615</name>
</gene>
<dbReference type="RefSeq" id="WP_091834185.1">
    <property type="nucleotide sequence ID" value="NZ_FOAN01000003.1"/>
</dbReference>
<organism evidence="2 3">
    <name type="scientific">Bosea lupini</name>
    <dbReference type="NCBI Taxonomy" id="1036779"/>
    <lineage>
        <taxon>Bacteria</taxon>
        <taxon>Pseudomonadati</taxon>
        <taxon>Pseudomonadota</taxon>
        <taxon>Alphaproteobacteria</taxon>
        <taxon>Hyphomicrobiales</taxon>
        <taxon>Boseaceae</taxon>
        <taxon>Bosea</taxon>
    </lineage>
</organism>
<proteinExistence type="predicted"/>
<accession>A0A1H7PUG1</accession>
<sequence length="211" mass="23732">MTEADAARPDALLERVADAVRDPSVTAASLQALWDEAQQLRSGMAEAEGDCMKQSLDPGASVSEARQARNSAADFAHEGRRLEAAMASLDEVLPTVRAAEHRAAIMPAYEKYRDERAAFIERLRDRWPKLTAEMLELIQTIERYRHEPGVEIPDGEDPLRGDVEMEARDLPSFHLPTGPVASFASARLPKFENDPWKRYLWTEQMKGLKSW</sequence>
<evidence type="ECO:0000313" key="3">
    <source>
        <dbReference type="Proteomes" id="UP000199664"/>
    </source>
</evidence>
<protein>
    <submittedName>
        <fullName evidence="2">Uncharacterized protein</fullName>
    </submittedName>
</protein>
<feature type="region of interest" description="Disordered" evidence="1">
    <location>
        <begin position="52"/>
        <end position="72"/>
    </location>
</feature>
<evidence type="ECO:0000256" key="1">
    <source>
        <dbReference type="SAM" id="MobiDB-lite"/>
    </source>
</evidence>
<dbReference type="EMBL" id="FOAN01000003">
    <property type="protein sequence ID" value="SEL39480.1"/>
    <property type="molecule type" value="Genomic_DNA"/>
</dbReference>